<feature type="domain" description="GGDEF" evidence="9">
    <location>
        <begin position="606"/>
        <end position="739"/>
    </location>
</feature>
<evidence type="ECO:0000313" key="10">
    <source>
        <dbReference type="EMBL" id="OFE11325.1"/>
    </source>
</evidence>
<dbReference type="PROSITE" id="PS50112">
    <property type="entry name" value="PAS"/>
    <property type="match status" value="1"/>
</dbReference>
<dbReference type="STRING" id="1524254.PHACT_12240"/>
<evidence type="ECO:0000259" key="6">
    <source>
        <dbReference type="PROSITE" id="PS50112"/>
    </source>
</evidence>
<dbReference type="SUPFAM" id="SSF55785">
    <property type="entry name" value="PYP-like sensor domain (PAS domain)"/>
    <property type="match status" value="2"/>
</dbReference>
<accession>A0A1E8CG46</accession>
<dbReference type="SMART" id="SM00065">
    <property type="entry name" value="GAF"/>
    <property type="match status" value="1"/>
</dbReference>
<protein>
    <recommendedName>
        <fullName evidence="2">cyclic-guanylate-specific phosphodiesterase</fullName>
        <ecNumber evidence="2">3.1.4.52</ecNumber>
    </recommendedName>
</protein>
<gene>
    <name evidence="10" type="ORF">PHACT_12240</name>
</gene>
<dbReference type="CDD" id="cd00130">
    <property type="entry name" value="PAS"/>
    <property type="match status" value="1"/>
</dbReference>
<comment type="catalytic activity">
    <reaction evidence="5">
        <text>3',3'-c-di-GMP + H2O = 5'-phosphoguanylyl(3'-&gt;5')guanosine + H(+)</text>
        <dbReference type="Rhea" id="RHEA:24902"/>
        <dbReference type="ChEBI" id="CHEBI:15377"/>
        <dbReference type="ChEBI" id="CHEBI:15378"/>
        <dbReference type="ChEBI" id="CHEBI:58754"/>
        <dbReference type="ChEBI" id="CHEBI:58805"/>
        <dbReference type="EC" id="3.1.4.52"/>
    </reaction>
    <physiologicalReaction direction="left-to-right" evidence="5">
        <dbReference type="Rhea" id="RHEA:24903"/>
    </physiologicalReaction>
</comment>
<dbReference type="FunFam" id="3.20.20.450:FF:000001">
    <property type="entry name" value="Cyclic di-GMP phosphodiesterase yahA"/>
    <property type="match status" value="1"/>
</dbReference>
<dbReference type="Pfam" id="PF13426">
    <property type="entry name" value="PAS_9"/>
    <property type="match status" value="1"/>
</dbReference>
<evidence type="ECO:0000256" key="5">
    <source>
        <dbReference type="ARBA" id="ARBA00051114"/>
    </source>
</evidence>
<evidence type="ECO:0000256" key="1">
    <source>
        <dbReference type="ARBA" id="ARBA00001946"/>
    </source>
</evidence>
<dbReference type="Gene3D" id="3.20.20.450">
    <property type="entry name" value="EAL domain"/>
    <property type="match status" value="1"/>
</dbReference>
<dbReference type="GO" id="GO:0071111">
    <property type="term" value="F:cyclic-guanylate-specific phosphodiesterase activity"/>
    <property type="evidence" value="ECO:0007669"/>
    <property type="project" value="UniProtKB-EC"/>
</dbReference>
<evidence type="ECO:0000259" key="9">
    <source>
        <dbReference type="PROSITE" id="PS50887"/>
    </source>
</evidence>
<name>A0A1E8CG46_9GAMM</name>
<evidence type="ECO:0000259" key="7">
    <source>
        <dbReference type="PROSITE" id="PS50113"/>
    </source>
</evidence>
<dbReference type="Proteomes" id="UP000175669">
    <property type="component" value="Unassembled WGS sequence"/>
</dbReference>
<evidence type="ECO:0000313" key="11">
    <source>
        <dbReference type="Proteomes" id="UP000175669"/>
    </source>
</evidence>
<dbReference type="InterPro" id="IPR003018">
    <property type="entry name" value="GAF"/>
</dbReference>
<dbReference type="PANTHER" id="PTHR44757:SF10">
    <property type="entry name" value="MEMBRANE PROTEIN"/>
    <property type="match status" value="1"/>
</dbReference>
<dbReference type="AlphaFoldDB" id="A0A1E8CG46"/>
<dbReference type="RefSeq" id="WP_070118448.1">
    <property type="nucleotide sequence ID" value="NZ_MASR01000002.1"/>
</dbReference>
<keyword evidence="3" id="KW-0973">c-di-GMP</keyword>
<dbReference type="SUPFAM" id="SSF55073">
    <property type="entry name" value="Nucleotide cyclase"/>
    <property type="match status" value="1"/>
</dbReference>
<feature type="domain" description="PAS" evidence="6">
    <location>
        <begin position="141"/>
        <end position="185"/>
    </location>
</feature>
<dbReference type="InterPro" id="IPR035965">
    <property type="entry name" value="PAS-like_dom_sf"/>
</dbReference>
<organism evidence="10 11">
    <name type="scientific">Pseudohongiella acticola</name>
    <dbReference type="NCBI Taxonomy" id="1524254"/>
    <lineage>
        <taxon>Bacteria</taxon>
        <taxon>Pseudomonadati</taxon>
        <taxon>Pseudomonadota</taxon>
        <taxon>Gammaproteobacteria</taxon>
        <taxon>Pseudomonadales</taxon>
        <taxon>Pseudohongiellaceae</taxon>
        <taxon>Pseudohongiella</taxon>
    </lineage>
</organism>
<keyword evidence="4" id="KW-0418">Kinase</keyword>
<keyword evidence="11" id="KW-1185">Reference proteome</keyword>
<dbReference type="InterPro" id="IPR000160">
    <property type="entry name" value="GGDEF_dom"/>
</dbReference>
<dbReference type="InterPro" id="IPR035919">
    <property type="entry name" value="EAL_sf"/>
</dbReference>
<dbReference type="Pfam" id="PF08448">
    <property type="entry name" value="PAS_4"/>
    <property type="match status" value="1"/>
</dbReference>
<dbReference type="EC" id="3.1.4.52" evidence="2"/>
<dbReference type="SMART" id="SM00086">
    <property type="entry name" value="PAC"/>
    <property type="match status" value="3"/>
</dbReference>
<dbReference type="Pfam" id="PF00563">
    <property type="entry name" value="EAL"/>
    <property type="match status" value="1"/>
</dbReference>
<evidence type="ECO:0000259" key="8">
    <source>
        <dbReference type="PROSITE" id="PS50883"/>
    </source>
</evidence>
<dbReference type="Pfam" id="PF00990">
    <property type="entry name" value="GGDEF"/>
    <property type="match status" value="1"/>
</dbReference>
<comment type="caution">
    <text evidence="10">The sequence shown here is derived from an EMBL/GenBank/DDBJ whole genome shotgun (WGS) entry which is preliminary data.</text>
</comment>
<dbReference type="SMART" id="SM00091">
    <property type="entry name" value="PAS"/>
    <property type="match status" value="1"/>
</dbReference>
<dbReference type="Pfam" id="PF13185">
    <property type="entry name" value="GAF_2"/>
    <property type="match status" value="1"/>
</dbReference>
<dbReference type="InterPro" id="IPR001633">
    <property type="entry name" value="EAL_dom"/>
</dbReference>
<dbReference type="InterPro" id="IPR013656">
    <property type="entry name" value="PAS_4"/>
</dbReference>
<dbReference type="GO" id="GO:0071732">
    <property type="term" value="P:cellular response to nitric oxide"/>
    <property type="evidence" value="ECO:0007669"/>
    <property type="project" value="UniProtKB-ARBA"/>
</dbReference>
<sequence>MLPTKNVTRLGEVALRPAVPGSLQQVVSLCTDLSWQEDDKGFCTQIDSHSDKTTSVAQLLFQRRLIDLGDADSVASEDWPRYLASVGARQPYRQIKCRLSGDERNVYLQISGVPQFDDNQVFQGYDCVAIDMSHEHHSEASLLRFRAAMDMSMDMIYLVDRDTLTFLDVNDTAARAYGFTREEVLAMGPSEALDLTPEELIERYDRLITQGGSSRIERRVKLKDDKPGIIEVYSRATCLNGRWIIIGVSRDISDRKMAETRALHLQHIFSTLSNINGAIIRAETVATLYQDICAAAVNESLFAMTMIVTPDAGGELNGVAMMGDETFEAQPLQISADAGTPQGQGLVGSALRDGVAMISNDYINDPRSLPWRDLLINQGLNSAAAMPLFQRKQVVAVMLFYSRIKDAFDSETQAVMQSMADNISFALDNFASAEEQARAAALIQESEARFRSLTNLTSDFYWEQDANLRFTKYEGRVVGEANQRAVKTILGRHLWEMPGIKPDSMNWRQLRRLLKKEQPFRDFEFSFTNEDSVRYHFTLAGEPIVDSAGAFAGYRGISRDITEKKRIADRIKHLATHDTLTGLPNRVMFSELLRQSIRTANRYKDQRFAVMFIDLDRFKAVNDTYGHHTGDLLLSEVAQRLRKPLRDSDIVARLGGDEFVVLLHKVSDKQQAGQIAENVLKMFKQPIALAEREFAVSGSIGISLYGIDANDEESLMKHADTAMYAAKEDGRNSYRIYSADLHQHTQERAGLALELRHALERGELALHYQAKVALDNDEVVGVEALLRWHHPERGDISPVQFIPIAEDNGLIIPIGEWVMETACQQLVAWQAQGLPPLALAVNLSPRQFNHPDLHKHISDVLARTDFAANLLELEITESLVMQNPERAIELMTQIKRMGVRFAIDDFGTGYSSLGQLRHYPIDTLKIDRAFIRDLASSKEDQAISKAIISMGKTLGLTVVAEGVENARQLAFLRDNYCDQIQGFFYHRPCCADEFVSWYRATGFPANVIST</sequence>
<dbReference type="CDD" id="cd01949">
    <property type="entry name" value="GGDEF"/>
    <property type="match status" value="1"/>
</dbReference>
<dbReference type="PIRSF" id="PIRSF005925">
    <property type="entry name" value="Dos"/>
    <property type="match status" value="1"/>
</dbReference>
<dbReference type="PROSITE" id="PS50113">
    <property type="entry name" value="PAC"/>
    <property type="match status" value="1"/>
</dbReference>
<dbReference type="PROSITE" id="PS50883">
    <property type="entry name" value="EAL"/>
    <property type="match status" value="1"/>
</dbReference>
<keyword evidence="4" id="KW-0808">Transferase</keyword>
<evidence type="ECO:0000256" key="2">
    <source>
        <dbReference type="ARBA" id="ARBA00012282"/>
    </source>
</evidence>
<dbReference type="InterPro" id="IPR000700">
    <property type="entry name" value="PAS-assoc_C"/>
</dbReference>
<feature type="domain" description="EAL" evidence="8">
    <location>
        <begin position="748"/>
        <end position="1002"/>
    </location>
</feature>
<evidence type="ECO:0000256" key="4">
    <source>
        <dbReference type="ARBA" id="ARBA00022777"/>
    </source>
</evidence>
<dbReference type="Gene3D" id="3.30.70.270">
    <property type="match status" value="1"/>
</dbReference>
<dbReference type="SUPFAM" id="SSF55781">
    <property type="entry name" value="GAF domain-like"/>
    <property type="match status" value="1"/>
</dbReference>
<dbReference type="SMART" id="SM00267">
    <property type="entry name" value="GGDEF"/>
    <property type="match status" value="1"/>
</dbReference>
<dbReference type="GO" id="GO:0016301">
    <property type="term" value="F:kinase activity"/>
    <property type="evidence" value="ECO:0007669"/>
    <property type="project" value="UniProtKB-KW"/>
</dbReference>
<dbReference type="InterPro" id="IPR000014">
    <property type="entry name" value="PAS"/>
</dbReference>
<dbReference type="InterPro" id="IPR012226">
    <property type="entry name" value="Diguanyl_cyclase/Pdiesterase"/>
</dbReference>
<dbReference type="Gene3D" id="3.30.450.40">
    <property type="match status" value="1"/>
</dbReference>
<dbReference type="InterPro" id="IPR001610">
    <property type="entry name" value="PAC"/>
</dbReference>
<dbReference type="InterPro" id="IPR029016">
    <property type="entry name" value="GAF-like_dom_sf"/>
</dbReference>
<reference evidence="11" key="1">
    <citation type="submission" date="2016-07" db="EMBL/GenBank/DDBJ databases">
        <authorList>
            <person name="Florea S."/>
            <person name="Webb J.S."/>
            <person name="Jaromczyk J."/>
            <person name="Schardl C.L."/>
        </authorList>
    </citation>
    <scope>NUCLEOTIDE SEQUENCE [LARGE SCALE GENOMIC DNA]</scope>
    <source>
        <strain evidence="11">KCTC 42131</strain>
    </source>
</reference>
<dbReference type="NCBIfam" id="TIGR00229">
    <property type="entry name" value="sensory_box"/>
    <property type="match status" value="2"/>
</dbReference>
<dbReference type="EMBL" id="MASR01000002">
    <property type="protein sequence ID" value="OFE11325.1"/>
    <property type="molecule type" value="Genomic_DNA"/>
</dbReference>
<dbReference type="NCBIfam" id="TIGR00254">
    <property type="entry name" value="GGDEF"/>
    <property type="match status" value="1"/>
</dbReference>
<evidence type="ECO:0000256" key="3">
    <source>
        <dbReference type="ARBA" id="ARBA00022636"/>
    </source>
</evidence>
<dbReference type="SMART" id="SM00052">
    <property type="entry name" value="EAL"/>
    <property type="match status" value="1"/>
</dbReference>
<dbReference type="PANTHER" id="PTHR44757">
    <property type="entry name" value="DIGUANYLATE CYCLASE DGCP"/>
    <property type="match status" value="1"/>
</dbReference>
<dbReference type="InterPro" id="IPR052155">
    <property type="entry name" value="Biofilm_reg_signaling"/>
</dbReference>
<dbReference type="SUPFAM" id="SSF141868">
    <property type="entry name" value="EAL domain-like"/>
    <property type="match status" value="1"/>
</dbReference>
<dbReference type="OrthoDB" id="6168558at2"/>
<dbReference type="PROSITE" id="PS50887">
    <property type="entry name" value="GGDEF"/>
    <property type="match status" value="1"/>
</dbReference>
<feature type="domain" description="PAC" evidence="7">
    <location>
        <begin position="521"/>
        <end position="573"/>
    </location>
</feature>
<dbReference type="FunFam" id="3.30.70.270:FF:000001">
    <property type="entry name" value="Diguanylate cyclase domain protein"/>
    <property type="match status" value="1"/>
</dbReference>
<proteinExistence type="predicted"/>
<dbReference type="InterPro" id="IPR029787">
    <property type="entry name" value="Nucleotide_cyclase"/>
</dbReference>
<comment type="cofactor">
    <cofactor evidence="1">
        <name>Mg(2+)</name>
        <dbReference type="ChEBI" id="CHEBI:18420"/>
    </cofactor>
</comment>
<dbReference type="Gene3D" id="3.30.450.20">
    <property type="entry name" value="PAS domain"/>
    <property type="match status" value="2"/>
</dbReference>
<dbReference type="CDD" id="cd01948">
    <property type="entry name" value="EAL"/>
    <property type="match status" value="1"/>
</dbReference>
<dbReference type="InterPro" id="IPR043128">
    <property type="entry name" value="Rev_trsase/Diguanyl_cyclase"/>
</dbReference>